<protein>
    <submittedName>
        <fullName evidence="1">Uncharacterized protein</fullName>
    </submittedName>
</protein>
<dbReference type="EMBL" id="NPEF01000315">
    <property type="protein sequence ID" value="PJZ91300.1"/>
    <property type="molecule type" value="Genomic_DNA"/>
</dbReference>
<accession>A0A2N0BLE8</accession>
<comment type="caution">
    <text evidence="1">The sequence shown here is derived from an EMBL/GenBank/DDBJ whole genome shotgun (WGS) entry which is preliminary data.</text>
</comment>
<proteinExistence type="predicted"/>
<dbReference type="AlphaFoldDB" id="A0A2N0BLE8"/>
<organism evidence="1">
    <name type="scientific">Leptospira ellisii</name>
    <dbReference type="NCBI Taxonomy" id="2023197"/>
    <lineage>
        <taxon>Bacteria</taxon>
        <taxon>Pseudomonadati</taxon>
        <taxon>Spirochaetota</taxon>
        <taxon>Spirochaetia</taxon>
        <taxon>Leptospirales</taxon>
        <taxon>Leptospiraceae</taxon>
        <taxon>Leptospira</taxon>
    </lineage>
</organism>
<name>A0A2N0BLE8_9LEPT</name>
<dbReference type="OrthoDB" id="342009at2"/>
<sequence length="272" mass="29517">MAFEDLITPEGSAVIGRPTGSISPISTDFGRPLSKTPIQPGTISVSANDAIVNGTGTDFTRLAVGQYIKIGNLPGLRKIKSIASANVLELMTPIGAVPAVNLTFKIADMWDLGMSLKATMQESLGYAEHVAMQMGAQPFKKTLNSYMVTTTIEIIEPVQEVIQKVIKGYLINYDEVTGNIKGAARTVKMWDSIEAGNGQELHLTGLIAPRTRSLDPMDLLILPNTMLYPEPKWEFDGKTPLSVELKFESLVDPNTTFRGLPVAYYLGDLSVV</sequence>
<evidence type="ECO:0000313" key="1">
    <source>
        <dbReference type="EMBL" id="PJZ91300.1"/>
    </source>
</evidence>
<gene>
    <name evidence="1" type="ORF">CH379_19420</name>
</gene>
<reference evidence="1" key="1">
    <citation type="submission" date="2017-07" db="EMBL/GenBank/DDBJ databases">
        <title>Leptospira spp. isolated from tropical soils.</title>
        <authorList>
            <person name="Thibeaux R."/>
            <person name="Iraola G."/>
            <person name="Ferres I."/>
            <person name="Bierque E."/>
            <person name="Girault D."/>
            <person name="Soupe-Gilbert M.-E."/>
            <person name="Picardeau M."/>
            <person name="Goarant C."/>
        </authorList>
    </citation>
    <scope>NUCLEOTIDE SEQUENCE [LARGE SCALE GENOMIC DNA]</scope>
    <source>
        <strain evidence="1">ATI7-C-A5</strain>
    </source>
</reference>
<accession>A0A2N0B421</accession>